<dbReference type="InterPro" id="IPR025487">
    <property type="entry name" value="DUF4379"/>
</dbReference>
<dbReference type="EMBL" id="SWFJ01000004">
    <property type="protein sequence ID" value="TKD52536.1"/>
    <property type="molecule type" value="Genomic_DNA"/>
</dbReference>
<protein>
    <recommendedName>
        <fullName evidence="1">Treble clef zinc finger domain-containing protein</fullName>
    </recommendedName>
</protein>
<accession>A0A4U1L8B1</accession>
<reference evidence="2 3" key="1">
    <citation type="submission" date="2019-04" db="EMBL/GenBank/DDBJ databases">
        <title>Genome sequence of Streptococcus mitis strain ColumbLawn.</title>
        <authorList>
            <person name="Mungovan B.A."/>
            <person name="Maclea K.S."/>
        </authorList>
    </citation>
    <scope>NUCLEOTIDE SEQUENCE [LARGE SCALE GENOMIC DNA]</scope>
    <source>
        <strain evidence="2 3">ColumbLawn</strain>
    </source>
</reference>
<dbReference type="AlphaFoldDB" id="A0A4U1L8B1"/>
<dbReference type="Pfam" id="PF14311">
    <property type="entry name" value="DUF4379"/>
    <property type="match status" value="1"/>
</dbReference>
<evidence type="ECO:0000313" key="3">
    <source>
        <dbReference type="Proteomes" id="UP000309542"/>
    </source>
</evidence>
<feature type="domain" description="Treble clef zinc finger" evidence="1">
    <location>
        <begin position="5"/>
        <end position="53"/>
    </location>
</feature>
<evidence type="ECO:0000259" key="1">
    <source>
        <dbReference type="Pfam" id="PF14311"/>
    </source>
</evidence>
<sequence length="74" mass="8991">MLLSNPSEVSEKSRNNVWWTCINNDKHRYKMSLYNRALFEKRHKEPCLICKGRRRKRKHFVPFKKILGDQVAKM</sequence>
<evidence type="ECO:0000313" key="2">
    <source>
        <dbReference type="EMBL" id="TKD52536.1"/>
    </source>
</evidence>
<proteinExistence type="predicted"/>
<comment type="caution">
    <text evidence="2">The sequence shown here is derived from an EMBL/GenBank/DDBJ whole genome shotgun (WGS) entry which is preliminary data.</text>
</comment>
<dbReference type="RefSeq" id="WP_136937075.1">
    <property type="nucleotide sequence ID" value="NZ_CAMHZD010000010.1"/>
</dbReference>
<gene>
    <name evidence="2" type="ORF">FBF73_03615</name>
</gene>
<name>A0A4U1L8B1_STRMT</name>
<organism evidence="2 3">
    <name type="scientific">Streptococcus mitis</name>
    <dbReference type="NCBI Taxonomy" id="28037"/>
    <lineage>
        <taxon>Bacteria</taxon>
        <taxon>Bacillati</taxon>
        <taxon>Bacillota</taxon>
        <taxon>Bacilli</taxon>
        <taxon>Lactobacillales</taxon>
        <taxon>Streptococcaceae</taxon>
        <taxon>Streptococcus</taxon>
        <taxon>Streptococcus mitis group</taxon>
    </lineage>
</organism>
<dbReference type="Proteomes" id="UP000309542">
    <property type="component" value="Unassembled WGS sequence"/>
</dbReference>